<reference evidence="1 2" key="1">
    <citation type="submission" date="2014-04" db="EMBL/GenBank/DDBJ databases">
        <authorList>
            <consortium name="DOE Joint Genome Institute"/>
            <person name="Kuo A."/>
            <person name="Kohler A."/>
            <person name="Jargeat P."/>
            <person name="Nagy L.G."/>
            <person name="Floudas D."/>
            <person name="Copeland A."/>
            <person name="Barry K.W."/>
            <person name="Cichocki N."/>
            <person name="Veneault-Fourrey C."/>
            <person name="LaButti K."/>
            <person name="Lindquist E.A."/>
            <person name="Lipzen A."/>
            <person name="Lundell T."/>
            <person name="Morin E."/>
            <person name="Murat C."/>
            <person name="Sun H."/>
            <person name="Tunlid A."/>
            <person name="Henrissat B."/>
            <person name="Grigoriev I.V."/>
            <person name="Hibbett D.S."/>
            <person name="Martin F."/>
            <person name="Nordberg H.P."/>
            <person name="Cantor M.N."/>
            <person name="Hua S.X."/>
        </authorList>
    </citation>
    <scope>NUCLEOTIDE SEQUENCE [LARGE SCALE GENOMIC DNA]</scope>
    <source>
        <strain evidence="1 2">Ve08.2h10</strain>
    </source>
</reference>
<name>A0A0D0D1U5_9AGAM</name>
<gene>
    <name evidence="1" type="ORF">PAXRUDRAFT_831707</name>
</gene>
<evidence type="ECO:0000313" key="2">
    <source>
        <dbReference type="Proteomes" id="UP000054538"/>
    </source>
</evidence>
<dbReference type="InParanoid" id="A0A0D0D1U5"/>
<organism evidence="1 2">
    <name type="scientific">Paxillus rubicundulus Ve08.2h10</name>
    <dbReference type="NCBI Taxonomy" id="930991"/>
    <lineage>
        <taxon>Eukaryota</taxon>
        <taxon>Fungi</taxon>
        <taxon>Dikarya</taxon>
        <taxon>Basidiomycota</taxon>
        <taxon>Agaricomycotina</taxon>
        <taxon>Agaricomycetes</taxon>
        <taxon>Agaricomycetidae</taxon>
        <taxon>Boletales</taxon>
        <taxon>Paxilineae</taxon>
        <taxon>Paxillaceae</taxon>
        <taxon>Paxillus</taxon>
    </lineage>
</organism>
<accession>A0A0D0D1U5</accession>
<sequence length="70" mass="7583">MASGPVAGIVMRRFPCQAECDNGSTPVIAIWKLLGHRKVARQANVIQSTFEGTLFLRTKVPTILPAAFLS</sequence>
<dbReference type="EMBL" id="KN825519">
    <property type="protein sequence ID" value="KIK90447.1"/>
    <property type="molecule type" value="Genomic_DNA"/>
</dbReference>
<proteinExistence type="predicted"/>
<protein>
    <submittedName>
        <fullName evidence="1">Uncharacterized protein</fullName>
    </submittedName>
</protein>
<keyword evidence="2" id="KW-1185">Reference proteome</keyword>
<dbReference type="Proteomes" id="UP000054538">
    <property type="component" value="Unassembled WGS sequence"/>
</dbReference>
<evidence type="ECO:0000313" key="1">
    <source>
        <dbReference type="EMBL" id="KIK90447.1"/>
    </source>
</evidence>
<dbReference type="HOGENOM" id="CLU_2758562_0_0_1"/>
<reference evidence="2" key="2">
    <citation type="submission" date="2015-01" db="EMBL/GenBank/DDBJ databases">
        <title>Evolutionary Origins and Diversification of the Mycorrhizal Mutualists.</title>
        <authorList>
            <consortium name="DOE Joint Genome Institute"/>
            <consortium name="Mycorrhizal Genomics Consortium"/>
            <person name="Kohler A."/>
            <person name="Kuo A."/>
            <person name="Nagy L.G."/>
            <person name="Floudas D."/>
            <person name="Copeland A."/>
            <person name="Barry K.W."/>
            <person name="Cichocki N."/>
            <person name="Veneault-Fourrey C."/>
            <person name="LaButti K."/>
            <person name="Lindquist E.A."/>
            <person name="Lipzen A."/>
            <person name="Lundell T."/>
            <person name="Morin E."/>
            <person name="Murat C."/>
            <person name="Riley R."/>
            <person name="Ohm R."/>
            <person name="Sun H."/>
            <person name="Tunlid A."/>
            <person name="Henrissat B."/>
            <person name="Grigoriev I.V."/>
            <person name="Hibbett D.S."/>
            <person name="Martin F."/>
        </authorList>
    </citation>
    <scope>NUCLEOTIDE SEQUENCE [LARGE SCALE GENOMIC DNA]</scope>
    <source>
        <strain evidence="2">Ve08.2h10</strain>
    </source>
</reference>
<dbReference type="AlphaFoldDB" id="A0A0D0D1U5"/>